<dbReference type="InterPro" id="IPR018197">
    <property type="entry name" value="Glycerate_kinase_RE-like"/>
</dbReference>
<keyword evidence="3" id="KW-0418">Kinase</keyword>
<dbReference type="Pfam" id="PF02595">
    <property type="entry name" value="Gly_kinase"/>
    <property type="match status" value="2"/>
</dbReference>
<dbReference type="InterPro" id="IPR036129">
    <property type="entry name" value="Glycerate_kinase_sf"/>
</dbReference>
<evidence type="ECO:0000256" key="1">
    <source>
        <dbReference type="ARBA" id="ARBA00006284"/>
    </source>
</evidence>
<evidence type="ECO:0000256" key="2">
    <source>
        <dbReference type="ARBA" id="ARBA00022679"/>
    </source>
</evidence>
<dbReference type="InterPro" id="IPR018193">
    <property type="entry name" value="Glyc_kinase_flavodox-like_fold"/>
</dbReference>
<reference evidence="4" key="1">
    <citation type="submission" date="2020-05" db="EMBL/GenBank/DDBJ databases">
        <authorList>
            <person name="Chiriac C."/>
            <person name="Salcher M."/>
            <person name="Ghai R."/>
            <person name="Kavagutti S V."/>
        </authorList>
    </citation>
    <scope>NUCLEOTIDE SEQUENCE</scope>
</reference>
<dbReference type="PANTHER" id="PTHR21599">
    <property type="entry name" value="GLYCERATE KINASE"/>
    <property type="match status" value="1"/>
</dbReference>
<comment type="similarity">
    <text evidence="1">Belongs to the glycerate kinase type-1 family.</text>
</comment>
<dbReference type="EMBL" id="CAFBMX010000001">
    <property type="protein sequence ID" value="CAB4916981.1"/>
    <property type="molecule type" value="Genomic_DNA"/>
</dbReference>
<dbReference type="PIRSF" id="PIRSF006078">
    <property type="entry name" value="GlxK"/>
    <property type="match status" value="1"/>
</dbReference>
<dbReference type="Gene3D" id="3.40.50.10350">
    <property type="entry name" value="Glycerate kinase, domain 1"/>
    <property type="match status" value="2"/>
</dbReference>
<dbReference type="SUPFAM" id="SSF110738">
    <property type="entry name" value="Glycerate kinase I"/>
    <property type="match status" value="1"/>
</dbReference>
<dbReference type="GO" id="GO:0031388">
    <property type="term" value="P:organic acid phosphorylation"/>
    <property type="evidence" value="ECO:0007669"/>
    <property type="project" value="InterPro"/>
</dbReference>
<dbReference type="AlphaFoldDB" id="A0A6J7H7P5"/>
<gene>
    <name evidence="4" type="ORF">UFOPK3674_00306</name>
</gene>
<proteinExistence type="inferred from homology"/>
<sequence>MTPPIQSPEHAAADRRPVLVAPDAFKGTLRASEVAAAIGRGLERAGLVAPDLMPVADGGEGTLEVLLLALGGETAAAPVHGPLGDPRTAGFGLLEHGGAAIVEVAAASGLTLVPESLRDAEAASTHGTGELIAAAIDAGAEVVLVAAGGSATTDGGAGALEAIAERGGLRGARLVVLCDVRTPFDRAPAVFGPQKGADPDAVQRLEERLVRLADAWERDPRGVPLSGAAGGLAGGLWAQLGAELVPGARFILDAVGARPRMLAARALIVGEGRLDETSLQGKIVGELATDARQSGVPCHAVVGEDALDLFGRRIIDLQTVVEAGTLAALEDAAAELAASGVL</sequence>
<organism evidence="4">
    <name type="scientific">freshwater metagenome</name>
    <dbReference type="NCBI Taxonomy" id="449393"/>
    <lineage>
        <taxon>unclassified sequences</taxon>
        <taxon>metagenomes</taxon>
        <taxon>ecological metagenomes</taxon>
    </lineage>
</organism>
<dbReference type="InterPro" id="IPR004381">
    <property type="entry name" value="Glycerate_kinase"/>
</dbReference>
<protein>
    <submittedName>
        <fullName evidence="4">Unannotated protein</fullName>
    </submittedName>
</protein>
<keyword evidence="2" id="KW-0808">Transferase</keyword>
<dbReference type="Gene3D" id="3.90.1510.10">
    <property type="entry name" value="Glycerate kinase, domain 2"/>
    <property type="match status" value="2"/>
</dbReference>
<evidence type="ECO:0000313" key="4">
    <source>
        <dbReference type="EMBL" id="CAB4916981.1"/>
    </source>
</evidence>
<evidence type="ECO:0000256" key="3">
    <source>
        <dbReference type="ARBA" id="ARBA00022777"/>
    </source>
</evidence>
<accession>A0A6J7H7P5</accession>
<dbReference type="PANTHER" id="PTHR21599:SF0">
    <property type="entry name" value="GLYCERATE KINASE"/>
    <property type="match status" value="1"/>
</dbReference>
<dbReference type="GO" id="GO:0008887">
    <property type="term" value="F:glycerate kinase activity"/>
    <property type="evidence" value="ECO:0007669"/>
    <property type="project" value="InterPro"/>
</dbReference>
<name>A0A6J7H7P5_9ZZZZ</name>